<reference evidence="9" key="1">
    <citation type="journal article" date="2022" name="Int. J. Mol. Sci.">
        <title>Draft Genome of Tanacetum Coccineum: Genomic Comparison of Closely Related Tanacetum-Family Plants.</title>
        <authorList>
            <person name="Yamashiro T."/>
            <person name="Shiraishi A."/>
            <person name="Nakayama K."/>
            <person name="Satake H."/>
        </authorList>
    </citation>
    <scope>NUCLEOTIDE SEQUENCE</scope>
</reference>
<keyword evidence="6 8" id="KW-0408">Iron</keyword>
<dbReference type="Proteomes" id="UP001151760">
    <property type="component" value="Unassembled WGS sequence"/>
</dbReference>
<evidence type="ECO:0000313" key="9">
    <source>
        <dbReference type="EMBL" id="GJS73688.1"/>
    </source>
</evidence>
<proteinExistence type="inferred from homology"/>
<dbReference type="PANTHER" id="PTHR47955">
    <property type="entry name" value="CYTOCHROME P450 FAMILY 71 PROTEIN"/>
    <property type="match status" value="1"/>
</dbReference>
<evidence type="ECO:0000256" key="7">
    <source>
        <dbReference type="ARBA" id="ARBA00023033"/>
    </source>
</evidence>
<dbReference type="InterPro" id="IPR001128">
    <property type="entry name" value="Cyt_P450"/>
</dbReference>
<evidence type="ECO:0000256" key="2">
    <source>
        <dbReference type="ARBA" id="ARBA00010617"/>
    </source>
</evidence>
<dbReference type="PRINTS" id="PR00463">
    <property type="entry name" value="EP450I"/>
</dbReference>
<accession>A0ABQ4Y987</accession>
<dbReference type="InterPro" id="IPR036396">
    <property type="entry name" value="Cyt_P450_sf"/>
</dbReference>
<evidence type="ECO:0000256" key="4">
    <source>
        <dbReference type="ARBA" id="ARBA00022723"/>
    </source>
</evidence>
<keyword evidence="5 8" id="KW-0560">Oxidoreductase</keyword>
<protein>
    <submittedName>
        <fullName evidence="9">Cytochrome P450 71A4-like protein</fullName>
    </submittedName>
</protein>
<sequence length="461" mass="52310">MPPSPPKLPIIGNFHQLGLTPHRSLQKLSEKYGPLILLYLGNVPTLVASSAEAARKIMKTRDTSFSNRPTLNIPTILFYGCKDIAFASYGDNWRQLKSIVVLHILSNARVKSFRSVREEEMGCMISAIEDSYGSLVDLSALFASYTNNIFCRVALGRTYNGLDFMDLLKRFVEILGVPSVGDYIPWLSWIDRLRRVEERAQNVSQDFDDFLKIVIEEHLEKKVGEKSPSNEDQDLVDVLLDVLRDNTADFILYTKAVIMDLFAAGTHTVFATIDWTLCELLRHPRAMKKLQQEIAEIAQGRPMILEDDLEKMIYLKMAIKEGLRLHPPGPLLVPREASEEVKLMGYHIPKGTQVIINAYAIGRDPTLWEEPDEFRPERFLNSSTDYKCVDYQWLPFGAGRRKCPGIQFSVDVIELALANVIYKFDLVLPNGLTNMDLDMTEASAITVYRKSSLLVDVSPRF</sequence>
<comment type="pathway">
    <text evidence="1">Secondary metabolite biosynthesis; terpenoid biosynthesis.</text>
</comment>
<evidence type="ECO:0000313" key="10">
    <source>
        <dbReference type="Proteomes" id="UP001151760"/>
    </source>
</evidence>
<organism evidence="9 10">
    <name type="scientific">Tanacetum coccineum</name>
    <dbReference type="NCBI Taxonomy" id="301880"/>
    <lineage>
        <taxon>Eukaryota</taxon>
        <taxon>Viridiplantae</taxon>
        <taxon>Streptophyta</taxon>
        <taxon>Embryophyta</taxon>
        <taxon>Tracheophyta</taxon>
        <taxon>Spermatophyta</taxon>
        <taxon>Magnoliopsida</taxon>
        <taxon>eudicotyledons</taxon>
        <taxon>Gunneridae</taxon>
        <taxon>Pentapetalae</taxon>
        <taxon>asterids</taxon>
        <taxon>campanulids</taxon>
        <taxon>Asterales</taxon>
        <taxon>Asteraceae</taxon>
        <taxon>Asteroideae</taxon>
        <taxon>Anthemideae</taxon>
        <taxon>Anthemidinae</taxon>
        <taxon>Tanacetum</taxon>
    </lineage>
</organism>
<dbReference type="PRINTS" id="PR00385">
    <property type="entry name" value="P450"/>
</dbReference>
<reference evidence="9" key="2">
    <citation type="submission" date="2022-01" db="EMBL/GenBank/DDBJ databases">
        <authorList>
            <person name="Yamashiro T."/>
            <person name="Shiraishi A."/>
            <person name="Satake H."/>
            <person name="Nakayama K."/>
        </authorList>
    </citation>
    <scope>NUCLEOTIDE SEQUENCE</scope>
</reference>
<dbReference type="Gene3D" id="1.10.630.10">
    <property type="entry name" value="Cytochrome P450"/>
    <property type="match status" value="1"/>
</dbReference>
<keyword evidence="10" id="KW-1185">Reference proteome</keyword>
<dbReference type="InterPro" id="IPR017972">
    <property type="entry name" value="Cyt_P450_CS"/>
</dbReference>
<keyword evidence="3 8" id="KW-0349">Heme</keyword>
<dbReference type="SUPFAM" id="SSF48264">
    <property type="entry name" value="Cytochrome P450"/>
    <property type="match status" value="1"/>
</dbReference>
<dbReference type="InterPro" id="IPR002401">
    <property type="entry name" value="Cyt_P450_E_grp-I"/>
</dbReference>
<keyword evidence="4 8" id="KW-0479">Metal-binding</keyword>
<dbReference type="Pfam" id="PF00067">
    <property type="entry name" value="p450"/>
    <property type="match status" value="1"/>
</dbReference>
<gene>
    <name evidence="9" type="ORF">Tco_0706529</name>
</gene>
<evidence type="ECO:0000256" key="3">
    <source>
        <dbReference type="ARBA" id="ARBA00022617"/>
    </source>
</evidence>
<comment type="caution">
    <text evidence="9">The sequence shown here is derived from an EMBL/GenBank/DDBJ whole genome shotgun (WGS) entry which is preliminary data.</text>
</comment>
<keyword evidence="7 8" id="KW-0503">Monooxygenase</keyword>
<name>A0ABQ4Y987_9ASTR</name>
<evidence type="ECO:0000256" key="8">
    <source>
        <dbReference type="RuleBase" id="RU000461"/>
    </source>
</evidence>
<dbReference type="PANTHER" id="PTHR47955:SF16">
    <property type="entry name" value="CYTOCHROME P450"/>
    <property type="match status" value="1"/>
</dbReference>
<dbReference type="PROSITE" id="PS00086">
    <property type="entry name" value="CYTOCHROME_P450"/>
    <property type="match status" value="1"/>
</dbReference>
<evidence type="ECO:0000256" key="1">
    <source>
        <dbReference type="ARBA" id="ARBA00004721"/>
    </source>
</evidence>
<dbReference type="EMBL" id="BQNB010010172">
    <property type="protein sequence ID" value="GJS73688.1"/>
    <property type="molecule type" value="Genomic_DNA"/>
</dbReference>
<evidence type="ECO:0000256" key="6">
    <source>
        <dbReference type="ARBA" id="ARBA00023004"/>
    </source>
</evidence>
<comment type="similarity">
    <text evidence="2 8">Belongs to the cytochrome P450 family.</text>
</comment>
<dbReference type="CDD" id="cd11072">
    <property type="entry name" value="CYP71-like"/>
    <property type="match status" value="1"/>
</dbReference>
<evidence type="ECO:0000256" key="5">
    <source>
        <dbReference type="ARBA" id="ARBA00023002"/>
    </source>
</evidence>